<organism evidence="1">
    <name type="scientific">Anopheles braziliensis</name>
    <dbReference type="NCBI Taxonomy" id="58242"/>
    <lineage>
        <taxon>Eukaryota</taxon>
        <taxon>Metazoa</taxon>
        <taxon>Ecdysozoa</taxon>
        <taxon>Arthropoda</taxon>
        <taxon>Hexapoda</taxon>
        <taxon>Insecta</taxon>
        <taxon>Pterygota</taxon>
        <taxon>Neoptera</taxon>
        <taxon>Endopterygota</taxon>
        <taxon>Diptera</taxon>
        <taxon>Nematocera</taxon>
        <taxon>Culicoidea</taxon>
        <taxon>Culicidae</taxon>
        <taxon>Anophelinae</taxon>
        <taxon>Anopheles</taxon>
    </lineage>
</organism>
<sequence>MATARRSTSAERLLLFAVIVAKYHLPRAAPTAMIFDRTGRTRIIAATTHRCRSAHPRRWRRWSLRAWHRWHTATLGRWWQWLRRHAPFSSR</sequence>
<dbReference type="AlphaFoldDB" id="A0A2M3ZUJ9"/>
<name>A0A2M3ZUJ9_9DIPT</name>
<evidence type="ECO:0000313" key="1">
    <source>
        <dbReference type="EMBL" id="MBW32226.1"/>
    </source>
</evidence>
<proteinExistence type="predicted"/>
<reference evidence="1" key="1">
    <citation type="submission" date="2018-01" db="EMBL/GenBank/DDBJ databases">
        <title>An insight into the sialome of Amazonian anophelines.</title>
        <authorList>
            <person name="Ribeiro J.M."/>
            <person name="Scarpassa V."/>
            <person name="Calvo E."/>
        </authorList>
    </citation>
    <scope>NUCLEOTIDE SEQUENCE</scope>
    <source>
        <tissue evidence="1">Salivary glands</tissue>
    </source>
</reference>
<protein>
    <submittedName>
        <fullName evidence="1">Putative secreted peptide</fullName>
    </submittedName>
</protein>
<dbReference type="EMBL" id="GGFM01011475">
    <property type="protein sequence ID" value="MBW32226.1"/>
    <property type="molecule type" value="Transcribed_RNA"/>
</dbReference>
<accession>A0A2M3ZUJ9</accession>